<dbReference type="OrthoDB" id="8732661at2"/>
<proteinExistence type="predicted"/>
<evidence type="ECO:0000313" key="2">
    <source>
        <dbReference type="Proteomes" id="UP000199671"/>
    </source>
</evidence>
<gene>
    <name evidence="1" type="ORF">SAMN04487766_102160</name>
</gene>
<dbReference type="RefSeq" id="WP_092607829.1">
    <property type="nucleotide sequence ID" value="NZ_FNHU01000002.1"/>
</dbReference>
<evidence type="ECO:0000313" key="1">
    <source>
        <dbReference type="EMBL" id="SDM41001.1"/>
    </source>
</evidence>
<dbReference type="EMBL" id="FNHU01000002">
    <property type="protein sequence ID" value="SDM41001.1"/>
    <property type="molecule type" value="Genomic_DNA"/>
</dbReference>
<reference evidence="1 2" key="1">
    <citation type="submission" date="2016-10" db="EMBL/GenBank/DDBJ databases">
        <authorList>
            <person name="de Groot N.N."/>
        </authorList>
    </citation>
    <scope>NUCLEOTIDE SEQUENCE [LARGE SCALE GENOMIC DNA]</scope>
    <source>
        <strain evidence="1 2">KPR-7B</strain>
    </source>
</reference>
<dbReference type="AlphaFoldDB" id="A0A1G9SZY5"/>
<organism evidence="1 2">
    <name type="scientific">Actinomyces ruminicola</name>
    <dbReference type="NCBI Taxonomy" id="332524"/>
    <lineage>
        <taxon>Bacteria</taxon>
        <taxon>Bacillati</taxon>
        <taxon>Actinomycetota</taxon>
        <taxon>Actinomycetes</taxon>
        <taxon>Actinomycetales</taxon>
        <taxon>Actinomycetaceae</taxon>
        <taxon>Actinomyces</taxon>
    </lineage>
</organism>
<protein>
    <submittedName>
        <fullName evidence="1">Uncharacterized protein</fullName>
    </submittedName>
</protein>
<name>A0A1G9SZY5_9ACTO</name>
<dbReference type="Proteomes" id="UP000199671">
    <property type="component" value="Unassembled WGS sequence"/>
</dbReference>
<sequence>MFVINLDVEAITRAFFEFSVAQDEFYEAVTVAGRHDAIRERMMVEVREADGRGNIPHGWDTGEWALYPAHVTSAPLRIYQA</sequence>
<accession>A0A1G9SZY5</accession>